<evidence type="ECO:0000313" key="1">
    <source>
        <dbReference type="EMBL" id="MBL0385983.1"/>
    </source>
</evidence>
<sequence>MKRKYLFLPMMALLVLLVVVSFRLTDHRSEATEEQSTSYVLTQPIEAMMMDGSTVRVEKATLDSNGLTVFMDGSGKALSRKDFSIADLQGKTYSFDTEMVSNTNGHAWEGSFSSWREKMPLGSFVEISVGNQKIKLQLEKSSSGSINS</sequence>
<evidence type="ECO:0000313" key="2">
    <source>
        <dbReference type="Proteomes" id="UP000602284"/>
    </source>
</evidence>
<organism evidence="1 2">
    <name type="scientific">Tumebacillus amylolyticus</name>
    <dbReference type="NCBI Taxonomy" id="2801339"/>
    <lineage>
        <taxon>Bacteria</taxon>
        <taxon>Bacillati</taxon>
        <taxon>Bacillota</taxon>
        <taxon>Bacilli</taxon>
        <taxon>Bacillales</taxon>
        <taxon>Alicyclobacillaceae</taxon>
        <taxon>Tumebacillus</taxon>
    </lineage>
</organism>
<accession>A0ABS1J6T5</accession>
<proteinExistence type="predicted"/>
<name>A0ABS1J6T5_9BACL</name>
<dbReference type="Proteomes" id="UP000602284">
    <property type="component" value="Unassembled WGS sequence"/>
</dbReference>
<comment type="caution">
    <text evidence="1">The sequence shown here is derived from an EMBL/GenBank/DDBJ whole genome shotgun (WGS) entry which is preliminary data.</text>
</comment>
<keyword evidence="2" id="KW-1185">Reference proteome</keyword>
<dbReference type="EMBL" id="JAEQNB010000001">
    <property type="protein sequence ID" value="MBL0385983.1"/>
    <property type="molecule type" value="Genomic_DNA"/>
</dbReference>
<reference evidence="1 2" key="1">
    <citation type="submission" date="2021-01" db="EMBL/GenBank/DDBJ databases">
        <title>Tumebacillus sp. strain ITR2 16S ribosomal RNA gene Genome sequencing and assembly.</title>
        <authorList>
            <person name="Kang M."/>
        </authorList>
    </citation>
    <scope>NUCLEOTIDE SEQUENCE [LARGE SCALE GENOMIC DNA]</scope>
    <source>
        <strain evidence="1 2">ITR2</strain>
    </source>
</reference>
<gene>
    <name evidence="1" type="ORF">JJB07_04895</name>
</gene>
<dbReference type="RefSeq" id="WP_201631637.1">
    <property type="nucleotide sequence ID" value="NZ_JAEQNB010000001.1"/>
</dbReference>
<protein>
    <submittedName>
        <fullName evidence="1">Uncharacterized protein</fullName>
    </submittedName>
</protein>